<accession>A0A7T7BLB0</accession>
<evidence type="ECO:0000313" key="2">
    <source>
        <dbReference type="Proteomes" id="UP000595662"/>
    </source>
</evidence>
<reference evidence="1 2" key="1">
    <citation type="submission" date="2020-08" db="EMBL/GenBank/DDBJ databases">
        <title>The completed genome sequence of the pathogenic ascomycete fungus Penicillium digitatum.</title>
        <authorList>
            <person name="Wang M."/>
        </authorList>
    </citation>
    <scope>NUCLEOTIDE SEQUENCE [LARGE SCALE GENOMIC DNA]</scope>
    <source>
        <strain evidence="1 2">PdW03</strain>
    </source>
</reference>
<dbReference type="AlphaFoldDB" id="A0A7T7BLB0"/>
<protein>
    <submittedName>
        <fullName evidence="1">Serine protein kinase</fullName>
    </submittedName>
</protein>
<evidence type="ECO:0000313" key="1">
    <source>
        <dbReference type="EMBL" id="QQK43972.1"/>
    </source>
</evidence>
<dbReference type="GeneID" id="90953014"/>
<dbReference type="GO" id="GO:0016301">
    <property type="term" value="F:kinase activity"/>
    <property type="evidence" value="ECO:0007669"/>
    <property type="project" value="UniProtKB-KW"/>
</dbReference>
<dbReference type="Proteomes" id="UP000595662">
    <property type="component" value="Chromosome 3"/>
</dbReference>
<proteinExistence type="predicted"/>
<keyword evidence="1" id="KW-0808">Transferase</keyword>
<dbReference type="RefSeq" id="XP_065956871.1">
    <property type="nucleotide sequence ID" value="XM_066101788.1"/>
</dbReference>
<organism evidence="1 2">
    <name type="scientific">Penicillium digitatum</name>
    <name type="common">Green mold</name>
    <dbReference type="NCBI Taxonomy" id="36651"/>
    <lineage>
        <taxon>Eukaryota</taxon>
        <taxon>Fungi</taxon>
        <taxon>Dikarya</taxon>
        <taxon>Ascomycota</taxon>
        <taxon>Pezizomycotina</taxon>
        <taxon>Eurotiomycetes</taxon>
        <taxon>Eurotiomycetidae</taxon>
        <taxon>Eurotiales</taxon>
        <taxon>Aspergillaceae</taxon>
        <taxon>Penicillium</taxon>
    </lineage>
</organism>
<dbReference type="EMBL" id="CP060776">
    <property type="protein sequence ID" value="QQK43972.1"/>
    <property type="molecule type" value="Genomic_DNA"/>
</dbReference>
<gene>
    <name evidence="1" type="ORF">Pdw03_7873</name>
</gene>
<name>A0A7T7BLB0_PENDI</name>
<keyword evidence="1" id="KW-0418">Kinase</keyword>
<sequence>MSGRPTTGSDDYLRAISLQEDLFFGTFVESWQPANILFSMECDSISDITMPSEYSPVSWIHGVLCDKCAPECLVFQHPHGLLDDADISTLITNVGDLGGVIAFREPKMPCAKVLKSCPQRRQFLSENCHFESLDLMNITKKYHV</sequence>